<evidence type="ECO:0000313" key="1">
    <source>
        <dbReference type="EMBL" id="QJR43611.1"/>
    </source>
</evidence>
<sequence length="149" mass="16858">MSSVNLKKFFVYEDKSKDTQIFTLENALTGECISFESLSDLYETLVAQSQDQDARSWIFKNKKTIGSLSKEEFKLVLDALNKVNVPVKDSLTYIIEKDLLNKDHELVFVDPRQKRIYALLSFAIILLIAAIVLAALTIAGIFDFTNTAK</sequence>
<dbReference type="RefSeq" id="WP_171111538.1">
    <property type="nucleotide sequence ID" value="NZ_CP053096.1"/>
</dbReference>
<gene>
    <name evidence="1" type="ORF">HLA87_02315</name>
</gene>
<dbReference type="Proteomes" id="UP000500686">
    <property type="component" value="Chromosome"/>
</dbReference>
<protein>
    <submittedName>
        <fullName evidence="1">Uncharacterized protein</fullName>
    </submittedName>
</protein>
<dbReference type="EMBL" id="CP053096">
    <property type="protein sequence ID" value="QJR43611.1"/>
    <property type="molecule type" value="Genomic_DNA"/>
</dbReference>
<keyword evidence="2" id="KW-1185">Reference proteome</keyword>
<reference evidence="1 2" key="1">
    <citation type="submission" date="2020-05" db="EMBL/GenBank/DDBJ databases">
        <title>Novel Mycoplasma species detected in Mirounga angustirostris (northern elephant seal) from the USA.</title>
        <authorList>
            <person name="Volokhov D.V."/>
        </authorList>
    </citation>
    <scope>NUCLEOTIDE SEQUENCE [LARGE SCALE GENOMIC DNA]</scope>
    <source>
        <strain evidence="1 2">Mirounga ES2806-GEN</strain>
    </source>
</reference>
<dbReference type="AlphaFoldDB" id="A0A6M4JFZ2"/>
<evidence type="ECO:0000313" key="2">
    <source>
        <dbReference type="Proteomes" id="UP000500686"/>
    </source>
</evidence>
<organism evidence="1 2">
    <name type="scientific">Mycoplasma miroungigenitalium</name>
    <dbReference type="NCBI Taxonomy" id="754515"/>
    <lineage>
        <taxon>Bacteria</taxon>
        <taxon>Bacillati</taxon>
        <taxon>Mycoplasmatota</taxon>
        <taxon>Mollicutes</taxon>
        <taxon>Mycoplasmataceae</taxon>
        <taxon>Mycoplasma</taxon>
    </lineage>
</organism>
<proteinExistence type="predicted"/>
<name>A0A6M4JFZ2_9MOLU</name>
<dbReference type="KEGG" id="mmir:HLA87_02315"/>
<accession>A0A6M4JFZ2</accession>